<dbReference type="NCBIfam" id="TIGR00350">
    <property type="entry name" value="lytR_cpsA_psr"/>
    <property type="match status" value="1"/>
</dbReference>
<sequence length="395" mass="43204">MASNRRYQEPQNRDISSRSHGKNPFKRSTGRKVSNVIIIILCVVFSGLGGVIVYAHGLLAGMYQNLDSTVLDSNAKESLTASSNSSNTSNIAEVPANIDGTLIKDPMVLNIMLFGSDERPGETGYGRSDTMMLLSIDNRNKKLKLTSFMRDTYVNVPEWGDTKLTHAYSYGGPALAIETIERNFGIDIDRYAVVYFDTFPGIVDTLGGIEVEMTQTEADVMNESVGPEFANFTEGKNTLNGATALVYVRIRYGVGDDFGRTQRQRDFMLQVLNKVKGTRDVGTLLTLLTKILPGVTTNISVNEMTGLAGGAISSYMDYPMYQFRLPEDGAFSAVDVDAGNVLAIDDWDAAREHLQRFIYEDTVDPIYGPSTETYGSEMGSSKTAGSSSLSGYSED</sequence>
<dbReference type="InterPro" id="IPR050922">
    <property type="entry name" value="LytR/CpsA/Psr_CW_biosynth"/>
</dbReference>
<feature type="compositionally biased region" description="Basic residues" evidence="2">
    <location>
        <begin position="19"/>
        <end position="28"/>
    </location>
</feature>
<feature type="compositionally biased region" description="Basic and acidic residues" evidence="2">
    <location>
        <begin position="1"/>
        <end position="17"/>
    </location>
</feature>
<accession>A0A412AY45</accession>
<evidence type="ECO:0000256" key="3">
    <source>
        <dbReference type="SAM" id="Phobius"/>
    </source>
</evidence>
<dbReference type="Proteomes" id="UP000284751">
    <property type="component" value="Unassembled WGS sequence"/>
</dbReference>
<feature type="region of interest" description="Disordered" evidence="2">
    <location>
        <begin position="369"/>
        <end position="395"/>
    </location>
</feature>
<protein>
    <submittedName>
        <fullName evidence="5">LytR family transcriptional regulator</fullName>
    </submittedName>
</protein>
<evidence type="ECO:0000256" key="2">
    <source>
        <dbReference type="SAM" id="MobiDB-lite"/>
    </source>
</evidence>
<gene>
    <name evidence="5" type="ORF">DWY99_06040</name>
</gene>
<dbReference type="PANTHER" id="PTHR33392:SF6">
    <property type="entry name" value="POLYISOPRENYL-TEICHOIC ACID--PEPTIDOGLYCAN TEICHOIC ACID TRANSFERASE TAGU"/>
    <property type="match status" value="1"/>
</dbReference>
<keyword evidence="3" id="KW-0472">Membrane</keyword>
<evidence type="ECO:0000313" key="6">
    <source>
        <dbReference type="Proteomes" id="UP000284751"/>
    </source>
</evidence>
<dbReference type="Pfam" id="PF03816">
    <property type="entry name" value="LytR_cpsA_psr"/>
    <property type="match status" value="1"/>
</dbReference>
<evidence type="ECO:0000259" key="4">
    <source>
        <dbReference type="Pfam" id="PF03816"/>
    </source>
</evidence>
<comment type="caution">
    <text evidence="5">The sequence shown here is derived from an EMBL/GenBank/DDBJ whole genome shotgun (WGS) entry which is preliminary data.</text>
</comment>
<keyword evidence="3" id="KW-0812">Transmembrane</keyword>
<feature type="domain" description="Cell envelope-related transcriptional attenuator" evidence="4">
    <location>
        <begin position="127"/>
        <end position="276"/>
    </location>
</feature>
<reference evidence="5 6" key="1">
    <citation type="submission" date="2018-08" db="EMBL/GenBank/DDBJ databases">
        <title>A genome reference for cultivated species of the human gut microbiota.</title>
        <authorList>
            <person name="Zou Y."/>
            <person name="Xue W."/>
            <person name="Luo G."/>
        </authorList>
    </citation>
    <scope>NUCLEOTIDE SEQUENCE [LARGE SCALE GENOMIC DNA]</scope>
    <source>
        <strain evidence="5 6">AF28-26</strain>
    </source>
</reference>
<dbReference type="PANTHER" id="PTHR33392">
    <property type="entry name" value="POLYISOPRENYL-TEICHOIC ACID--PEPTIDOGLYCAN TEICHOIC ACID TRANSFERASE TAGU"/>
    <property type="match status" value="1"/>
</dbReference>
<feature type="region of interest" description="Disordered" evidence="2">
    <location>
        <begin position="1"/>
        <end position="28"/>
    </location>
</feature>
<dbReference type="Gene3D" id="3.40.630.190">
    <property type="entry name" value="LCP protein"/>
    <property type="match status" value="1"/>
</dbReference>
<dbReference type="AlphaFoldDB" id="A0A412AY45"/>
<evidence type="ECO:0000313" key="5">
    <source>
        <dbReference type="EMBL" id="RGQ41495.1"/>
    </source>
</evidence>
<evidence type="ECO:0000256" key="1">
    <source>
        <dbReference type="ARBA" id="ARBA00006068"/>
    </source>
</evidence>
<proteinExistence type="inferred from homology"/>
<name>A0A412AY45_9FIRM</name>
<feature type="compositionally biased region" description="Low complexity" evidence="2">
    <location>
        <begin position="376"/>
        <end position="395"/>
    </location>
</feature>
<dbReference type="InterPro" id="IPR004474">
    <property type="entry name" value="LytR_CpsA_psr"/>
</dbReference>
<organism evidence="5 6">
    <name type="scientific">[Clostridium] leptum</name>
    <dbReference type="NCBI Taxonomy" id="1535"/>
    <lineage>
        <taxon>Bacteria</taxon>
        <taxon>Bacillati</taxon>
        <taxon>Bacillota</taxon>
        <taxon>Clostridia</taxon>
        <taxon>Eubacteriales</taxon>
        <taxon>Oscillospiraceae</taxon>
        <taxon>Oscillospiraceae incertae sedis</taxon>
    </lineage>
</organism>
<keyword evidence="3" id="KW-1133">Transmembrane helix</keyword>
<dbReference type="EMBL" id="QRTC01000018">
    <property type="protein sequence ID" value="RGQ41495.1"/>
    <property type="molecule type" value="Genomic_DNA"/>
</dbReference>
<feature type="transmembrane region" description="Helical" evidence="3">
    <location>
        <begin position="36"/>
        <end position="63"/>
    </location>
</feature>
<comment type="similarity">
    <text evidence="1">Belongs to the LytR/CpsA/Psr (LCP) family.</text>
</comment>